<name>A4CNX3_ROBBH</name>
<dbReference type="HOGENOM" id="CLU_015553_1_3_10"/>
<dbReference type="PROSITE" id="PS51257">
    <property type="entry name" value="PROKAR_LIPOPROTEIN"/>
    <property type="match status" value="1"/>
</dbReference>
<dbReference type="InterPro" id="IPR011990">
    <property type="entry name" value="TPR-like_helical_dom_sf"/>
</dbReference>
<feature type="domain" description="SusD-like N-terminal" evidence="7">
    <location>
        <begin position="21"/>
        <end position="220"/>
    </location>
</feature>
<evidence type="ECO:0000259" key="6">
    <source>
        <dbReference type="Pfam" id="PF07980"/>
    </source>
</evidence>
<dbReference type="InterPro" id="IPR012944">
    <property type="entry name" value="SusD_RagB_dom"/>
</dbReference>
<keyword evidence="4" id="KW-0472">Membrane</keyword>
<dbReference type="GO" id="GO:0009279">
    <property type="term" value="C:cell outer membrane"/>
    <property type="evidence" value="ECO:0007669"/>
    <property type="project" value="UniProtKB-SubCell"/>
</dbReference>
<gene>
    <name evidence="8" type="ordered locus">RB2501_00901</name>
</gene>
<keyword evidence="5" id="KW-0998">Cell outer membrane</keyword>
<dbReference type="Pfam" id="PF07980">
    <property type="entry name" value="SusD_RagB"/>
    <property type="match status" value="1"/>
</dbReference>
<evidence type="ECO:0000256" key="2">
    <source>
        <dbReference type="ARBA" id="ARBA00006275"/>
    </source>
</evidence>
<reference evidence="8 9" key="1">
    <citation type="journal article" date="2009" name="J. Bacteriol.">
        <title>Complete genome sequence of Robiginitalea biformata HTCC2501.</title>
        <authorList>
            <person name="Oh H.M."/>
            <person name="Giovannoni S.J."/>
            <person name="Lee K."/>
            <person name="Ferriera S."/>
            <person name="Johnson J."/>
            <person name="Cho J.C."/>
        </authorList>
    </citation>
    <scope>NUCLEOTIDE SEQUENCE [LARGE SCALE GENOMIC DNA]</scope>
    <source>
        <strain evidence="9">ATCC BAA-864 / HTCC2501 / KCTC 12146</strain>
    </source>
</reference>
<comment type="similarity">
    <text evidence="2">Belongs to the SusD family.</text>
</comment>
<dbReference type="EMBL" id="CP001712">
    <property type="protein sequence ID" value="EAR14590.1"/>
    <property type="molecule type" value="Genomic_DNA"/>
</dbReference>
<evidence type="ECO:0000256" key="1">
    <source>
        <dbReference type="ARBA" id="ARBA00004442"/>
    </source>
</evidence>
<proteinExistence type="inferred from homology"/>
<keyword evidence="9" id="KW-1185">Reference proteome</keyword>
<dbReference type="AlphaFoldDB" id="A4CNX3"/>
<feature type="domain" description="RagB/SusD" evidence="6">
    <location>
        <begin position="332"/>
        <end position="489"/>
    </location>
</feature>
<organism evidence="8 9">
    <name type="scientific">Robiginitalea biformata (strain ATCC BAA-864 / DSM 15991 / KCTC 12146 / HTCC2501)</name>
    <dbReference type="NCBI Taxonomy" id="313596"/>
    <lineage>
        <taxon>Bacteria</taxon>
        <taxon>Pseudomonadati</taxon>
        <taxon>Bacteroidota</taxon>
        <taxon>Flavobacteriia</taxon>
        <taxon>Flavobacteriales</taxon>
        <taxon>Flavobacteriaceae</taxon>
        <taxon>Robiginitalea</taxon>
    </lineage>
</organism>
<comment type="subcellular location">
    <subcellularLocation>
        <location evidence="1">Cell outer membrane</location>
    </subcellularLocation>
</comment>
<evidence type="ECO:0000256" key="5">
    <source>
        <dbReference type="ARBA" id="ARBA00023237"/>
    </source>
</evidence>
<dbReference type="SUPFAM" id="SSF48452">
    <property type="entry name" value="TPR-like"/>
    <property type="match status" value="1"/>
</dbReference>
<dbReference type="Gene3D" id="1.25.40.390">
    <property type="match status" value="1"/>
</dbReference>
<evidence type="ECO:0000313" key="8">
    <source>
        <dbReference type="EMBL" id="EAR14590.1"/>
    </source>
</evidence>
<dbReference type="Pfam" id="PF14322">
    <property type="entry name" value="SusD-like_3"/>
    <property type="match status" value="1"/>
</dbReference>
<accession>A4CNX3</accession>
<evidence type="ECO:0000313" key="9">
    <source>
        <dbReference type="Proteomes" id="UP000009049"/>
    </source>
</evidence>
<dbReference type="STRING" id="313596.RB2501_00901"/>
<keyword evidence="3" id="KW-0732">Signal</keyword>
<dbReference type="KEGG" id="rbi:RB2501_00901"/>
<evidence type="ECO:0000256" key="3">
    <source>
        <dbReference type="ARBA" id="ARBA00022729"/>
    </source>
</evidence>
<dbReference type="CDD" id="cd08977">
    <property type="entry name" value="SusD"/>
    <property type="match status" value="1"/>
</dbReference>
<dbReference type="Proteomes" id="UP000009049">
    <property type="component" value="Chromosome"/>
</dbReference>
<sequence>MKKYIYSSLLLAGLLTGCGEDFLELPPEDSLSQAIFFETQSDFEQAINATYAPLRDLYSDAYIMGEMRSDNTHYRHNPNYRAVQSEENVANFLVQSPNAFVETKYDNNYLIIARANQILAEIDAVEFDDPGVKSNVIGQALFLRAHSYFDLARYYGSVPLHLTPVTNREEAALPLSSRSEILAQVVSDLDEAIGLLPVKANQEAGRATRGSAQMLLANLYMVEENWSAASSLLTDLVNSGQYNLLGDYASVFDINNKNNAESIFEVQYLEGTEGFASSFMYEWLPMPLTADQVAQISGVSNSQAATIEGFNIPTPDYIQSREASDARTSVNLDSIELEGTFYPYIKKFWQPHSNPGLTGVNWPVYRYAEALLFLAEALNEQGQPGQAEQYLNAVRDRAGLGPITGVDQATMRQAILDERRSELAFENKRWLDLVRTGNAQQVMSDFGARVKANPEAYYYPPGIAPPPASFTTIAETFPLPASEALLNPNF</sequence>
<dbReference type="RefSeq" id="WP_015755378.1">
    <property type="nucleotide sequence ID" value="NC_013222.1"/>
</dbReference>
<dbReference type="InterPro" id="IPR033985">
    <property type="entry name" value="SusD-like_N"/>
</dbReference>
<dbReference type="eggNOG" id="COG0702">
    <property type="taxonomic scope" value="Bacteria"/>
</dbReference>
<evidence type="ECO:0000259" key="7">
    <source>
        <dbReference type="Pfam" id="PF14322"/>
    </source>
</evidence>
<dbReference type="OrthoDB" id="5694214at2"/>
<evidence type="ECO:0000256" key="4">
    <source>
        <dbReference type="ARBA" id="ARBA00023136"/>
    </source>
</evidence>
<protein>
    <submittedName>
        <fullName evidence="8">Putative outer membrane protein, probably involved in nutrient binding</fullName>
    </submittedName>
</protein>